<dbReference type="AlphaFoldDB" id="A0A0B8P5I8"/>
<gene>
    <name evidence="1" type="ORF">JCM19231_138</name>
</gene>
<sequence length="37" mass="3949">MEAGLLNPASEVKVLQVKGDAIQVEIAGWRKDKALAV</sequence>
<evidence type="ECO:0000313" key="2">
    <source>
        <dbReference type="Proteomes" id="UP000031671"/>
    </source>
</evidence>
<accession>A0A0B8P5I8</accession>
<dbReference type="EMBL" id="BBRZ01000090">
    <property type="protein sequence ID" value="GAM58508.1"/>
    <property type="molecule type" value="Genomic_DNA"/>
</dbReference>
<protein>
    <submittedName>
        <fullName evidence="1">Cytochrome c-type protein napC</fullName>
    </submittedName>
</protein>
<reference evidence="1 2" key="1">
    <citation type="submission" date="2015-01" db="EMBL/GenBank/DDBJ databases">
        <title>Vibrio sp. C1 JCM 19231 whole genome shotgun sequence.</title>
        <authorList>
            <person name="Sawabe T."/>
            <person name="Meirelles P."/>
            <person name="Feng G."/>
            <person name="Sayaka M."/>
            <person name="Hattori M."/>
            <person name="Ohkuma M."/>
        </authorList>
    </citation>
    <scope>NUCLEOTIDE SEQUENCE [LARGE SCALE GENOMIC DNA]</scope>
    <source>
        <strain evidence="2">JCM 19231</strain>
    </source>
</reference>
<proteinExistence type="predicted"/>
<name>A0A0B8P5I8_9VIBR</name>
<dbReference type="Proteomes" id="UP000031671">
    <property type="component" value="Unassembled WGS sequence"/>
</dbReference>
<keyword evidence="2" id="KW-1185">Reference proteome</keyword>
<evidence type="ECO:0000313" key="1">
    <source>
        <dbReference type="EMBL" id="GAM58508.1"/>
    </source>
</evidence>
<organism evidence="1 2">
    <name type="scientific">Vibrio ishigakensis</name>
    <dbReference type="NCBI Taxonomy" id="1481914"/>
    <lineage>
        <taxon>Bacteria</taxon>
        <taxon>Pseudomonadati</taxon>
        <taxon>Pseudomonadota</taxon>
        <taxon>Gammaproteobacteria</taxon>
        <taxon>Vibrionales</taxon>
        <taxon>Vibrionaceae</taxon>
        <taxon>Vibrio</taxon>
    </lineage>
</organism>
<reference evidence="1 2" key="2">
    <citation type="submission" date="2015-01" db="EMBL/GenBank/DDBJ databases">
        <authorList>
            <consortium name="NBRP consortium"/>
            <person name="Sawabe T."/>
            <person name="Meirelles P."/>
            <person name="Feng G."/>
            <person name="Sayaka M."/>
            <person name="Hattori M."/>
            <person name="Ohkuma M."/>
        </authorList>
    </citation>
    <scope>NUCLEOTIDE SEQUENCE [LARGE SCALE GENOMIC DNA]</scope>
    <source>
        <strain evidence="2">JCM 19231</strain>
    </source>
</reference>
<comment type="caution">
    <text evidence="1">The sequence shown here is derived from an EMBL/GenBank/DDBJ whole genome shotgun (WGS) entry which is preliminary data.</text>
</comment>